<dbReference type="Pfam" id="PF13692">
    <property type="entry name" value="Glyco_trans_1_4"/>
    <property type="match status" value="1"/>
</dbReference>
<organism evidence="2 3">
    <name type="scientific">Paracoccus chinensis</name>
    <dbReference type="NCBI Taxonomy" id="525640"/>
    <lineage>
        <taxon>Bacteria</taxon>
        <taxon>Pseudomonadati</taxon>
        <taxon>Pseudomonadota</taxon>
        <taxon>Alphaproteobacteria</taxon>
        <taxon>Rhodobacterales</taxon>
        <taxon>Paracoccaceae</taxon>
        <taxon>Paracoccus</taxon>
    </lineage>
</organism>
<gene>
    <name evidence="2" type="ORF">SAMN04487971_105137</name>
</gene>
<dbReference type="STRING" id="525640.SAMN04487971_105137"/>
<dbReference type="Pfam" id="PF13439">
    <property type="entry name" value="Glyco_transf_4"/>
    <property type="match status" value="1"/>
</dbReference>
<dbReference type="SUPFAM" id="SSF53756">
    <property type="entry name" value="UDP-Glycosyltransferase/glycogen phosphorylase"/>
    <property type="match status" value="1"/>
</dbReference>
<dbReference type="EMBL" id="FNGE01000005">
    <property type="protein sequence ID" value="SDL01812.1"/>
    <property type="molecule type" value="Genomic_DNA"/>
</dbReference>
<dbReference type="Gene3D" id="3.40.50.2000">
    <property type="entry name" value="Glycogen Phosphorylase B"/>
    <property type="match status" value="2"/>
</dbReference>
<feature type="domain" description="Glycosyltransferase subfamily 4-like N-terminal" evidence="1">
    <location>
        <begin position="11"/>
        <end position="172"/>
    </location>
</feature>
<proteinExistence type="predicted"/>
<dbReference type="InterPro" id="IPR028098">
    <property type="entry name" value="Glyco_trans_4-like_N"/>
</dbReference>
<dbReference type="AlphaFoldDB" id="A0A1G9GMI1"/>
<dbReference type="InterPro" id="IPR050194">
    <property type="entry name" value="Glycosyltransferase_grp1"/>
</dbReference>
<name>A0A1G9GMI1_9RHOB</name>
<keyword evidence="3" id="KW-1185">Reference proteome</keyword>
<keyword evidence="2" id="KW-0808">Transferase</keyword>
<sequence>MMRLLMTTDVVGGVWQYSLELAGALEAEVTLAVLGPAPDAGQRAAAEAVGVRLVETGLPLDWLSDGPAPVLAAGEAVARLAREVGAEVVHLNAPALAAARFDRPVVAVNHGCLGTWWDAARGGPVDPSLAWLPDLVGRGLRAADRAVAPTCAYAEATARRYALPVTPVAVHNGRTALPLPEAQPFRGALTVGRLWDEVKDTATLDAAAALLDAPVIAIGATRAPHGATVTPAHLPATGPLPADEIARWLSRRPVFVSAARFEPFGLAVLEAAQAGCPLVLSDIPTFRELWDGAAIFVTPGNAGGFAQAIRALLADPAHHVAQGEAARRRAARYTPAAMAAQMSGIYRDLLSAKDKAA</sequence>
<evidence type="ECO:0000313" key="3">
    <source>
        <dbReference type="Proteomes" id="UP000199555"/>
    </source>
</evidence>
<dbReference type="GO" id="GO:0016758">
    <property type="term" value="F:hexosyltransferase activity"/>
    <property type="evidence" value="ECO:0007669"/>
    <property type="project" value="TreeGrafter"/>
</dbReference>
<dbReference type="PANTHER" id="PTHR45947:SF3">
    <property type="entry name" value="SULFOQUINOVOSYL TRANSFERASE SQD2"/>
    <property type="match status" value="1"/>
</dbReference>
<accession>A0A1G9GMI1</accession>
<evidence type="ECO:0000259" key="1">
    <source>
        <dbReference type="Pfam" id="PF13439"/>
    </source>
</evidence>
<dbReference type="CDD" id="cd03801">
    <property type="entry name" value="GT4_PimA-like"/>
    <property type="match status" value="1"/>
</dbReference>
<evidence type="ECO:0000313" key="2">
    <source>
        <dbReference type="EMBL" id="SDL01812.1"/>
    </source>
</evidence>
<dbReference type="PANTHER" id="PTHR45947">
    <property type="entry name" value="SULFOQUINOVOSYL TRANSFERASE SQD2"/>
    <property type="match status" value="1"/>
</dbReference>
<dbReference type="RefSeq" id="WP_217629677.1">
    <property type="nucleotide sequence ID" value="NZ_FNGE01000005.1"/>
</dbReference>
<protein>
    <submittedName>
        <fullName evidence="2">Glycosyltransferase involved in cell wall bisynthesis</fullName>
    </submittedName>
</protein>
<dbReference type="Proteomes" id="UP000199555">
    <property type="component" value="Unassembled WGS sequence"/>
</dbReference>
<reference evidence="3" key="1">
    <citation type="submission" date="2016-10" db="EMBL/GenBank/DDBJ databases">
        <authorList>
            <person name="Varghese N."/>
            <person name="Submissions S."/>
        </authorList>
    </citation>
    <scope>NUCLEOTIDE SEQUENCE [LARGE SCALE GENOMIC DNA]</scope>
    <source>
        <strain evidence="3">CGMCC 1.7655</strain>
    </source>
</reference>